<gene>
    <name evidence="1" type="primary">clpS</name>
    <name evidence="3" type="ORF">C3Y92_11430</name>
</gene>
<dbReference type="InterPro" id="IPR022935">
    <property type="entry name" value="ClpS"/>
</dbReference>
<dbReference type="KEGG" id="dcb:C3Y92_11430"/>
<evidence type="ECO:0000313" key="4">
    <source>
        <dbReference type="Proteomes" id="UP000293296"/>
    </source>
</evidence>
<dbReference type="PANTHER" id="PTHR33473:SF19">
    <property type="entry name" value="ATP-DEPENDENT CLP PROTEASE ADAPTER PROTEIN CLPS"/>
    <property type="match status" value="1"/>
</dbReference>
<dbReference type="InterPro" id="IPR003769">
    <property type="entry name" value="ClpS_core"/>
</dbReference>
<dbReference type="Proteomes" id="UP000293296">
    <property type="component" value="Chromosome"/>
</dbReference>
<evidence type="ECO:0000259" key="2">
    <source>
        <dbReference type="Pfam" id="PF02617"/>
    </source>
</evidence>
<evidence type="ECO:0000256" key="1">
    <source>
        <dbReference type="HAMAP-Rule" id="MF_00302"/>
    </source>
</evidence>
<dbReference type="SUPFAM" id="SSF54736">
    <property type="entry name" value="ClpS-like"/>
    <property type="match status" value="1"/>
</dbReference>
<dbReference type="GO" id="GO:0008233">
    <property type="term" value="F:peptidase activity"/>
    <property type="evidence" value="ECO:0007669"/>
    <property type="project" value="UniProtKB-KW"/>
</dbReference>
<protein>
    <recommendedName>
        <fullName evidence="1">ATP-dependent Clp protease adapter protein ClpS</fullName>
    </recommendedName>
</protein>
<dbReference type="InterPro" id="IPR014719">
    <property type="entry name" value="Ribosomal_bL12_C/ClpS-like"/>
</dbReference>
<dbReference type="GO" id="GO:0006508">
    <property type="term" value="P:proteolysis"/>
    <property type="evidence" value="ECO:0007669"/>
    <property type="project" value="UniProtKB-UniRule"/>
</dbReference>
<comment type="similarity">
    <text evidence="1">Belongs to the ClpS family.</text>
</comment>
<dbReference type="AlphaFoldDB" id="A0A4P6HQT1"/>
<dbReference type="GO" id="GO:0030163">
    <property type="term" value="P:protein catabolic process"/>
    <property type="evidence" value="ECO:0007669"/>
    <property type="project" value="InterPro"/>
</dbReference>
<name>A0A4P6HQT1_9BACT</name>
<dbReference type="NCBIfam" id="NF000672">
    <property type="entry name" value="PRK00033.1-5"/>
    <property type="match status" value="1"/>
</dbReference>
<reference evidence="3 4" key="1">
    <citation type="submission" date="2018-02" db="EMBL/GenBank/DDBJ databases">
        <title>Genome sequence of Desulfovibrio carbinolicus DSM 3852.</title>
        <authorList>
            <person name="Wilbanks E."/>
            <person name="Skennerton C.T."/>
            <person name="Orphan V.J."/>
        </authorList>
    </citation>
    <scope>NUCLEOTIDE SEQUENCE [LARGE SCALE GENOMIC DNA]</scope>
    <source>
        <strain evidence="3 4">DSM 3852</strain>
    </source>
</reference>
<dbReference type="HAMAP" id="MF_00302">
    <property type="entry name" value="ClpS"/>
    <property type="match status" value="1"/>
</dbReference>
<keyword evidence="4" id="KW-1185">Reference proteome</keyword>
<feature type="domain" description="Adaptor protein ClpS core" evidence="2">
    <location>
        <begin position="18"/>
        <end position="96"/>
    </location>
</feature>
<keyword evidence="3" id="KW-0378">Hydrolase</keyword>
<dbReference type="PANTHER" id="PTHR33473">
    <property type="entry name" value="ATP-DEPENDENT CLP PROTEASE ADAPTER PROTEIN CLPS1, CHLOROPLASTIC"/>
    <property type="match status" value="1"/>
</dbReference>
<proteinExistence type="inferred from homology"/>
<dbReference type="Gene3D" id="3.30.1390.10">
    <property type="match status" value="1"/>
</dbReference>
<dbReference type="FunFam" id="3.30.1390.10:FF:000002">
    <property type="entry name" value="ATP-dependent Clp protease adapter protein ClpS"/>
    <property type="match status" value="1"/>
</dbReference>
<evidence type="ECO:0000313" key="3">
    <source>
        <dbReference type="EMBL" id="QAZ69505.1"/>
    </source>
</evidence>
<organism evidence="3 4">
    <name type="scientific">Solidesulfovibrio carbinolicus</name>
    <dbReference type="NCBI Taxonomy" id="296842"/>
    <lineage>
        <taxon>Bacteria</taxon>
        <taxon>Pseudomonadati</taxon>
        <taxon>Thermodesulfobacteriota</taxon>
        <taxon>Desulfovibrionia</taxon>
        <taxon>Desulfovibrionales</taxon>
        <taxon>Desulfovibrionaceae</taxon>
        <taxon>Solidesulfovibrio</taxon>
    </lineage>
</organism>
<keyword evidence="3" id="KW-0645">Protease</keyword>
<sequence>MEDEQSGVGLSVEDEVREPRQFKVMLHNDDYTTMEFVVLVLVSVFRKNENEATQIMLNVHNNGVGVCGIYTAEVAELKVSLVHRLAKENGYPLRCSMEEV</sequence>
<accession>A0A4P6HQT1</accession>
<dbReference type="RefSeq" id="WP_129355870.1">
    <property type="nucleotide sequence ID" value="NZ_CP026538.1"/>
</dbReference>
<comment type="subunit">
    <text evidence="1">Binds to the N-terminal domain of the chaperone ClpA.</text>
</comment>
<comment type="function">
    <text evidence="1">Involved in the modulation of the specificity of the ClpAP-mediated ATP-dependent protein degradation.</text>
</comment>
<dbReference type="Pfam" id="PF02617">
    <property type="entry name" value="ClpS"/>
    <property type="match status" value="1"/>
</dbReference>
<dbReference type="EMBL" id="CP026538">
    <property type="protein sequence ID" value="QAZ69505.1"/>
    <property type="molecule type" value="Genomic_DNA"/>
</dbReference>
<dbReference type="OrthoDB" id="9796121at2"/>